<gene>
    <name evidence="1" type="ORF">C3942_12960</name>
</gene>
<protein>
    <recommendedName>
        <fullName evidence="3">Lipoprotein</fullName>
    </recommendedName>
</protein>
<proteinExistence type="predicted"/>
<name>A0A2S5TFS7_9GAMM</name>
<evidence type="ECO:0000313" key="1">
    <source>
        <dbReference type="EMBL" id="PPE73698.1"/>
    </source>
</evidence>
<dbReference type="AlphaFoldDB" id="A0A2S5TFS7"/>
<evidence type="ECO:0008006" key="3">
    <source>
        <dbReference type="Google" id="ProtNLM"/>
    </source>
</evidence>
<comment type="caution">
    <text evidence="1">The sequence shown here is derived from an EMBL/GenBank/DDBJ whole genome shotgun (WGS) entry which is preliminary data.</text>
</comment>
<dbReference type="Proteomes" id="UP000238220">
    <property type="component" value="Unassembled WGS sequence"/>
</dbReference>
<sequence length="170" mass="17880">MAVLLATGCSTMTPARYSISVDNNVVLKQYAGATVEVATMTAADSYNANCRLMGPIEAADGMSIPEFVQKAFNDEFKFAGIHSGSGIKLDGSLTKISFSSTSGLVNGTWDLGLTLKSSNGRSMMAESSYGFRSGFDAITACNQTAQALGPAVQDLIKKVVSDPQFATLIR</sequence>
<dbReference type="EMBL" id="PSNW01000006">
    <property type="protein sequence ID" value="PPE73698.1"/>
    <property type="molecule type" value="Genomic_DNA"/>
</dbReference>
<keyword evidence="2" id="KW-1185">Reference proteome</keyword>
<accession>A0A2S5TFS7</accession>
<reference evidence="1 2" key="1">
    <citation type="submission" date="2018-02" db="EMBL/GenBank/DDBJ databases">
        <title>Genome sequencing of Solimonas sp. HR-BB.</title>
        <authorList>
            <person name="Lee Y."/>
            <person name="Jeon C.O."/>
        </authorList>
    </citation>
    <scope>NUCLEOTIDE SEQUENCE [LARGE SCALE GENOMIC DNA]</scope>
    <source>
        <strain evidence="1 2">HR-BB</strain>
    </source>
</reference>
<evidence type="ECO:0000313" key="2">
    <source>
        <dbReference type="Proteomes" id="UP000238220"/>
    </source>
</evidence>
<organism evidence="1 2">
    <name type="scientific">Solimonas fluminis</name>
    <dbReference type="NCBI Taxonomy" id="2086571"/>
    <lineage>
        <taxon>Bacteria</taxon>
        <taxon>Pseudomonadati</taxon>
        <taxon>Pseudomonadota</taxon>
        <taxon>Gammaproteobacteria</taxon>
        <taxon>Nevskiales</taxon>
        <taxon>Nevskiaceae</taxon>
        <taxon>Solimonas</taxon>
    </lineage>
</organism>